<organism evidence="1">
    <name type="scientific">Myoviridae sp. ctkfK18</name>
    <dbReference type="NCBI Taxonomy" id="2825165"/>
    <lineage>
        <taxon>Viruses</taxon>
        <taxon>Duplodnaviria</taxon>
        <taxon>Heunggongvirae</taxon>
        <taxon>Uroviricota</taxon>
        <taxon>Caudoviricetes</taxon>
    </lineage>
</organism>
<proteinExistence type="predicted"/>
<evidence type="ECO:0000313" key="1">
    <source>
        <dbReference type="EMBL" id="DAG06053.1"/>
    </source>
</evidence>
<accession>A0A8S5VH18</accession>
<reference evidence="1" key="1">
    <citation type="journal article" date="2021" name="Proc. Natl. Acad. Sci. U.S.A.">
        <title>A Catalog of Tens of Thousands of Viruses from Human Metagenomes Reveals Hidden Associations with Chronic Diseases.</title>
        <authorList>
            <person name="Tisza M.J."/>
            <person name="Buck C.B."/>
        </authorList>
    </citation>
    <scope>NUCLEOTIDE SEQUENCE</scope>
    <source>
        <strain evidence="1">CtkfK18</strain>
    </source>
</reference>
<protein>
    <submittedName>
        <fullName evidence="1">Uncharacterized protein</fullName>
    </submittedName>
</protein>
<name>A0A8S5VH18_9CAUD</name>
<dbReference type="EMBL" id="BK016265">
    <property type="protein sequence ID" value="DAG06053.1"/>
    <property type="molecule type" value="Genomic_DNA"/>
</dbReference>
<sequence length="270" mass="30071">MFGRRDSIRNGVFTTTGGYTGAATNYTQPAYTVNYNNAVNSTVQAPASAVYTYQPTAVPNLNVNDQEVKNRLLDAIYDNILIDNVNRDYLARLAYIVNNNHIIARKAEVVTLIDKIVENSTNTILNKIGNGPYGDEYIAGLAQRINQGLDVHLAQLGVDWRVYQNPITDSVIAHKTTVATPSTTTQMYSVINGETVPVNSVTGNNNYTAAQQSSRINDAIIKLRKLVQDCGFTDMDNAKKLKKFWDANFIRKYKNYADLEFGQIWQALMA</sequence>